<dbReference type="AlphaFoldDB" id="D3VQ79"/>
<organism evidence="10 11">
    <name type="scientific">Mycoplasmopsis agalactiae</name>
    <name type="common">Mycoplasma agalactiae</name>
    <dbReference type="NCBI Taxonomy" id="2110"/>
    <lineage>
        <taxon>Bacteria</taxon>
        <taxon>Bacillati</taxon>
        <taxon>Mycoplasmatota</taxon>
        <taxon>Mycoplasmoidales</taxon>
        <taxon>Metamycoplasmataceae</taxon>
        <taxon>Mycoplasmopsis</taxon>
    </lineage>
</organism>
<evidence type="ECO:0000313" key="11">
    <source>
        <dbReference type="Proteomes" id="UP000006902"/>
    </source>
</evidence>
<keyword evidence="3 9" id="KW-0732">Signal</keyword>
<evidence type="ECO:0000256" key="1">
    <source>
        <dbReference type="ARBA" id="ARBA00004193"/>
    </source>
</evidence>
<evidence type="ECO:0000256" key="3">
    <source>
        <dbReference type="ARBA" id="ARBA00022729"/>
    </source>
</evidence>
<evidence type="ECO:0000313" key="10">
    <source>
        <dbReference type="EMBL" id="CBH40473.1"/>
    </source>
</evidence>
<keyword evidence="2" id="KW-1003">Cell membrane</keyword>
<dbReference type="GO" id="GO:0005886">
    <property type="term" value="C:plasma membrane"/>
    <property type="evidence" value="ECO:0007669"/>
    <property type="project" value="UniProtKB-SubCell"/>
</dbReference>
<keyword evidence="7 10" id="KW-0449">Lipoprotein</keyword>
<dbReference type="InterPro" id="IPR049890">
    <property type="entry name" value="VlpA-F-like_signal"/>
</dbReference>
<keyword evidence="4" id="KW-0677">Repeat</keyword>
<sequence length="359" mass="39819">MKTNRKILFGLLTASSFTAVPLLAAKCDDKNENAQKNPQENGDNTEQQVLSEVIKNTNLGEIVLPKDKEIPEASLILESLVKSNAIVDASELEVSNIQKTGATVSAKKESKKYSGSINVTFSVKKTDETVVKKDLSTVNKDNFKFLTNFVFGPELLEALKAELELPNLKLDDFEFTVDKLATADKEGKLVIEAKPTSKLISGTVILDIPHLVVKPTEENHNIADAKKLLDEALKNLSILESKMDSNTKNIEKWEANTSDGGVFTEEAKKIKETSSQVKAKIKEAKTKAESLIKDKTKLSDEEIKTANKIINDFLTYYFTEVKSKDTGKIIYDGENTMKDLKKIAKLKNGNQENDSLIEF</sequence>
<comment type="subcellular location">
    <subcellularLocation>
        <location evidence="1">Cell membrane</location>
        <topology evidence="1">Lipid-anchor</topology>
    </subcellularLocation>
</comment>
<dbReference type="EMBL" id="FP671138">
    <property type="protein sequence ID" value="CBH40473.1"/>
    <property type="molecule type" value="Genomic_DNA"/>
</dbReference>
<keyword evidence="8" id="KW-0175">Coiled coil</keyword>
<dbReference type="InterPro" id="IPR007880">
    <property type="entry name" value="Spiralin"/>
</dbReference>
<evidence type="ECO:0000256" key="4">
    <source>
        <dbReference type="ARBA" id="ARBA00022737"/>
    </source>
</evidence>
<protein>
    <submittedName>
        <fullName evidence="10">p40, predicted lipoprotein</fullName>
    </submittedName>
</protein>
<feature type="signal peptide" evidence="9">
    <location>
        <begin position="1"/>
        <end position="24"/>
    </location>
</feature>
<evidence type="ECO:0000256" key="8">
    <source>
        <dbReference type="SAM" id="Coils"/>
    </source>
</evidence>
<keyword evidence="6" id="KW-0564">Palmitate</keyword>
<feature type="chain" id="PRO_5003051970" evidence="9">
    <location>
        <begin position="25"/>
        <end position="359"/>
    </location>
</feature>
<name>D3VQ79_MYCAA</name>
<reference evidence="11" key="1">
    <citation type="journal article" date="2010" name="BMC Genomics">
        <title>Comparative genomic and proteomic analyses of two Mycoplasma agalactiae strains: clues to the macro- and micro-events that are shaping mycoplasma diversity.</title>
        <authorList>
            <person name="Nouvel L.X."/>
            <person name="Sirand-Pugnet P."/>
            <person name="Marenda M.S."/>
            <person name="Sagne E."/>
            <person name="Barbe V."/>
            <person name="Mangenot S."/>
            <person name="Schenowitz C."/>
            <person name="Jacob D."/>
            <person name="Barre A."/>
            <person name="Claverol S."/>
            <person name="Blanchard A."/>
            <person name="Citti C."/>
        </authorList>
    </citation>
    <scope>NUCLEOTIDE SEQUENCE [LARGE SCALE GENOMIC DNA]</scope>
    <source>
        <strain evidence="11">5632</strain>
    </source>
</reference>
<evidence type="ECO:0000256" key="6">
    <source>
        <dbReference type="ARBA" id="ARBA00023139"/>
    </source>
</evidence>
<gene>
    <name evidence="10" type="ordered locus">MAGa2580</name>
</gene>
<evidence type="ECO:0000256" key="5">
    <source>
        <dbReference type="ARBA" id="ARBA00023136"/>
    </source>
</evidence>
<evidence type="ECO:0000256" key="7">
    <source>
        <dbReference type="ARBA" id="ARBA00023288"/>
    </source>
</evidence>
<dbReference type="Proteomes" id="UP000006902">
    <property type="component" value="Chromosome"/>
</dbReference>
<dbReference type="Pfam" id="PF05215">
    <property type="entry name" value="Spiralin"/>
    <property type="match status" value="1"/>
</dbReference>
<proteinExistence type="predicted"/>
<dbReference type="OrthoDB" id="9941385at2"/>
<accession>D3VQ79</accession>
<keyword evidence="5" id="KW-0472">Membrane</keyword>
<feature type="coiled-coil region" evidence="8">
    <location>
        <begin position="222"/>
        <end position="301"/>
    </location>
</feature>
<dbReference type="RefSeq" id="WP_013021890.1">
    <property type="nucleotide sequence ID" value="NC_013948.1"/>
</dbReference>
<dbReference type="NCBIfam" id="NF033817">
    <property type="entry name" value="Mplas_variab_LP"/>
    <property type="match status" value="1"/>
</dbReference>
<dbReference type="KEGG" id="mal:MAGa2580"/>
<evidence type="ECO:0000256" key="2">
    <source>
        <dbReference type="ARBA" id="ARBA00022475"/>
    </source>
</evidence>
<evidence type="ECO:0000256" key="9">
    <source>
        <dbReference type="SAM" id="SignalP"/>
    </source>
</evidence>